<keyword evidence="3" id="KW-1185">Reference proteome</keyword>
<reference evidence="2 3" key="1">
    <citation type="submission" date="2020-06" db="EMBL/GenBank/DDBJ databases">
        <authorList>
            <person name="Grouzdev D.S."/>
        </authorList>
    </citation>
    <scope>NUCLEOTIDE SEQUENCE [LARGE SCALE GENOMIC DNA]</scope>
    <source>
        <strain evidence="2 3">HO-A22</strain>
    </source>
</reference>
<proteinExistence type="predicted"/>
<evidence type="ECO:0008006" key="4">
    <source>
        <dbReference type="Google" id="ProtNLM"/>
    </source>
</evidence>
<evidence type="ECO:0000313" key="2">
    <source>
        <dbReference type="EMBL" id="NVD42643.1"/>
    </source>
</evidence>
<sequence>MLLSASRLSVIAIVLLLAGAASSQSPSSDEVPWLRGVSLDRLEATRLRPLFTPARQPPTVSETVDTPAPVAVTEVEVVPDAPPELKLVGIISTADSQQALLQDAASGHIHRLKDGEKFGNWNLSIVDSRTVAFEQSGRSRDYKMFLRLQ</sequence>
<dbReference type="AlphaFoldDB" id="A0A7Y6QBK7"/>
<dbReference type="Proteomes" id="UP000520198">
    <property type="component" value="Unassembled WGS sequence"/>
</dbReference>
<comment type="caution">
    <text evidence="2">The sequence shown here is derived from an EMBL/GenBank/DDBJ whole genome shotgun (WGS) entry which is preliminary data.</text>
</comment>
<feature type="chain" id="PRO_5030845931" description="General secretion pathway protein GspN" evidence="1">
    <location>
        <begin position="24"/>
        <end position="149"/>
    </location>
</feature>
<feature type="signal peptide" evidence="1">
    <location>
        <begin position="1"/>
        <end position="23"/>
    </location>
</feature>
<accession>A0A7Y6QBK7</accession>
<protein>
    <recommendedName>
        <fullName evidence="4">General secretion pathway protein GspN</fullName>
    </recommendedName>
</protein>
<organism evidence="2 3">
    <name type="scientific">Ensifer oleiphilus</name>
    <dbReference type="NCBI Taxonomy" id="2742698"/>
    <lineage>
        <taxon>Bacteria</taxon>
        <taxon>Pseudomonadati</taxon>
        <taxon>Pseudomonadota</taxon>
        <taxon>Alphaproteobacteria</taxon>
        <taxon>Hyphomicrobiales</taxon>
        <taxon>Rhizobiaceae</taxon>
        <taxon>Sinorhizobium/Ensifer group</taxon>
        <taxon>Ensifer</taxon>
    </lineage>
</organism>
<gene>
    <name evidence="2" type="ORF">HT585_27610</name>
</gene>
<name>A0A7Y6QBK7_9HYPH</name>
<evidence type="ECO:0000256" key="1">
    <source>
        <dbReference type="SAM" id="SignalP"/>
    </source>
</evidence>
<keyword evidence="1" id="KW-0732">Signal</keyword>
<dbReference type="EMBL" id="JABWDU010000010">
    <property type="protein sequence ID" value="NVD42643.1"/>
    <property type="molecule type" value="Genomic_DNA"/>
</dbReference>
<evidence type="ECO:0000313" key="3">
    <source>
        <dbReference type="Proteomes" id="UP000520198"/>
    </source>
</evidence>